<dbReference type="PANTHER" id="PTHR36531">
    <property type="entry name" value="CRISPR-ASSOCIATED EXONUCLEASE CAS4"/>
    <property type="match status" value="1"/>
</dbReference>
<dbReference type="InterPro" id="IPR011604">
    <property type="entry name" value="PDDEXK-like_dom_sf"/>
</dbReference>
<comment type="function">
    <text evidence="13">CRISPR (clustered regularly interspaced short palindromic repeat) is an adaptive immune system that provides protection against mobile genetic elements (viruses, transposable elements and conjugative plasmids). CRISPR clusters contain sequences complementary to antecedent mobile elements and target invading nucleic acids. CRISPR clusters are transcribed and processed into CRISPR RNA (crRNA).</text>
</comment>
<sequence>MLRRSKSTAGKSSKSRTIDSLLRRCDSITCHRTRYRDTLLLSTRSPEAMLFYEPLPVSLLRQYRYCPRVVYFRELLGIPGDEPLWVSQGKQYHEKQRRLSSRRQLSRFGLTHADMAFEKMLRSESIGLQGRPDLVLVGSDELVVVEFKASLRKIKSGHKLQLAAYAMLAELHWQRPCVRGYFLTEDDLKPKQINMGSELRDAVLETRQRIEDLYALQRMPDSSASESQCGHCEYLARCNDRF</sequence>
<evidence type="ECO:0000313" key="16">
    <source>
        <dbReference type="Proteomes" id="UP000218332"/>
    </source>
</evidence>
<evidence type="ECO:0000256" key="6">
    <source>
        <dbReference type="ARBA" id="ARBA00022723"/>
    </source>
</evidence>
<evidence type="ECO:0000259" key="14">
    <source>
        <dbReference type="Pfam" id="PF01930"/>
    </source>
</evidence>
<evidence type="ECO:0000256" key="9">
    <source>
        <dbReference type="ARBA" id="ARBA00023004"/>
    </source>
</evidence>
<dbReference type="InterPro" id="IPR022765">
    <property type="entry name" value="Dna2/Cas4_DUF83"/>
</dbReference>
<accession>A0A2A2I896</accession>
<keyword evidence="9 13" id="KW-0408">Iron</keyword>
<evidence type="ECO:0000256" key="4">
    <source>
        <dbReference type="ARBA" id="ARBA00020049"/>
    </source>
</evidence>
<dbReference type="Proteomes" id="UP000218332">
    <property type="component" value="Unassembled WGS sequence"/>
</dbReference>
<dbReference type="Pfam" id="PF01930">
    <property type="entry name" value="Cas_Cas4"/>
    <property type="match status" value="1"/>
</dbReference>
<comment type="cofactor">
    <cofactor evidence="13">
        <name>iron-sulfur cluster</name>
        <dbReference type="ChEBI" id="CHEBI:30408"/>
    </cofactor>
</comment>
<keyword evidence="12 13" id="KW-0464">Manganese</keyword>
<comment type="cofactor">
    <cofactor evidence="1">
        <name>[4Fe-4S] cluster</name>
        <dbReference type="ChEBI" id="CHEBI:49883"/>
    </cofactor>
</comment>
<evidence type="ECO:0000256" key="8">
    <source>
        <dbReference type="ARBA" id="ARBA00022839"/>
    </source>
</evidence>
<keyword evidence="5 13" id="KW-0540">Nuclease</keyword>
<dbReference type="GO" id="GO:0046872">
    <property type="term" value="F:metal ion binding"/>
    <property type="evidence" value="ECO:0007669"/>
    <property type="project" value="UniProtKB-KW"/>
</dbReference>
<dbReference type="EC" id="3.1.12.1" evidence="3 13"/>
<comment type="similarity">
    <text evidence="2 13">Belongs to the CRISPR-associated exonuclease Cas4 family.</text>
</comment>
<dbReference type="GO" id="GO:0004527">
    <property type="term" value="F:exonuclease activity"/>
    <property type="evidence" value="ECO:0007669"/>
    <property type="project" value="UniProtKB-KW"/>
</dbReference>
<evidence type="ECO:0000256" key="10">
    <source>
        <dbReference type="ARBA" id="ARBA00023014"/>
    </source>
</evidence>
<keyword evidence="16" id="KW-1185">Reference proteome</keyword>
<evidence type="ECO:0000256" key="13">
    <source>
        <dbReference type="RuleBase" id="RU365022"/>
    </source>
</evidence>
<dbReference type="GO" id="GO:0051536">
    <property type="term" value="F:iron-sulfur cluster binding"/>
    <property type="evidence" value="ECO:0007669"/>
    <property type="project" value="UniProtKB-KW"/>
</dbReference>
<keyword evidence="11 13" id="KW-0051">Antiviral defense</keyword>
<evidence type="ECO:0000256" key="7">
    <source>
        <dbReference type="ARBA" id="ARBA00022801"/>
    </source>
</evidence>
<evidence type="ECO:0000256" key="5">
    <source>
        <dbReference type="ARBA" id="ARBA00022722"/>
    </source>
</evidence>
<evidence type="ECO:0000256" key="2">
    <source>
        <dbReference type="ARBA" id="ARBA00009189"/>
    </source>
</evidence>
<reference evidence="15 16" key="1">
    <citation type="submission" date="2017-07" db="EMBL/GenBank/DDBJ databases">
        <title>Tamlnaduibacter salinus (Mi-7) genome sequencing.</title>
        <authorList>
            <person name="Verma A."/>
            <person name="Krishnamurthi S."/>
        </authorList>
    </citation>
    <scope>NUCLEOTIDE SEQUENCE [LARGE SCALE GENOMIC DNA]</scope>
    <source>
        <strain evidence="15 16">Mi-7</strain>
    </source>
</reference>
<comment type="cofactor">
    <cofactor evidence="13">
        <name>Mg(2+)</name>
        <dbReference type="ChEBI" id="CHEBI:18420"/>
    </cofactor>
    <cofactor evidence="13">
        <name>Mn(2+)</name>
        <dbReference type="ChEBI" id="CHEBI:29035"/>
    </cofactor>
    <text evidence="13">Mg(2+) or Mn(2+) required for ssDNA cleavage activity.</text>
</comment>
<evidence type="ECO:0000256" key="12">
    <source>
        <dbReference type="ARBA" id="ARBA00023211"/>
    </source>
</evidence>
<dbReference type="InterPro" id="IPR013343">
    <property type="entry name" value="CRISPR-assoc_prot_Cas4"/>
</dbReference>
<evidence type="ECO:0000313" key="15">
    <source>
        <dbReference type="EMBL" id="PAV27546.1"/>
    </source>
</evidence>
<keyword evidence="7 13" id="KW-0378">Hydrolase</keyword>
<evidence type="ECO:0000256" key="11">
    <source>
        <dbReference type="ARBA" id="ARBA00023118"/>
    </source>
</evidence>
<evidence type="ECO:0000256" key="1">
    <source>
        <dbReference type="ARBA" id="ARBA00001966"/>
    </source>
</evidence>
<feature type="domain" description="DUF83" evidence="14">
    <location>
        <begin position="58"/>
        <end position="238"/>
    </location>
</feature>
<evidence type="ECO:0000256" key="3">
    <source>
        <dbReference type="ARBA" id="ARBA00012768"/>
    </source>
</evidence>
<dbReference type="GO" id="GO:0051607">
    <property type="term" value="P:defense response to virus"/>
    <property type="evidence" value="ECO:0007669"/>
    <property type="project" value="UniProtKB-KW"/>
</dbReference>
<dbReference type="Gene3D" id="3.90.320.10">
    <property type="match status" value="1"/>
</dbReference>
<dbReference type="EMBL" id="NMPM01000001">
    <property type="protein sequence ID" value="PAV27546.1"/>
    <property type="molecule type" value="Genomic_DNA"/>
</dbReference>
<protein>
    <recommendedName>
        <fullName evidence="4 13">CRISPR-associated exonuclease Cas4</fullName>
        <ecNumber evidence="3 13">3.1.12.1</ecNumber>
    </recommendedName>
</protein>
<gene>
    <name evidence="15" type="primary">cas4</name>
    <name evidence="15" type="ORF">CF392_00005</name>
</gene>
<dbReference type="InterPro" id="IPR051827">
    <property type="entry name" value="Cas4_exonuclease"/>
</dbReference>
<keyword evidence="8 13" id="KW-0269">Exonuclease</keyword>
<proteinExistence type="inferred from homology"/>
<organism evidence="15 16">
    <name type="scientific">Tamilnaduibacter salinus</name>
    <dbReference type="NCBI Taxonomy" id="1484056"/>
    <lineage>
        <taxon>Bacteria</taxon>
        <taxon>Pseudomonadati</taxon>
        <taxon>Pseudomonadota</taxon>
        <taxon>Gammaproteobacteria</taxon>
        <taxon>Pseudomonadales</taxon>
        <taxon>Marinobacteraceae</taxon>
        <taxon>Tamilnaduibacter</taxon>
    </lineage>
</organism>
<keyword evidence="6 13" id="KW-0479">Metal-binding</keyword>
<dbReference type="PANTHER" id="PTHR36531:SF6">
    <property type="entry name" value="DNA REPLICATION ATP-DEPENDENT HELICASE_NUCLEASE DNA2"/>
    <property type="match status" value="1"/>
</dbReference>
<keyword evidence="10 13" id="KW-0411">Iron-sulfur</keyword>
<dbReference type="NCBIfam" id="TIGR00372">
    <property type="entry name" value="cas4"/>
    <property type="match status" value="1"/>
</dbReference>
<name>A0A2A2I896_9GAMM</name>
<comment type="caution">
    <text evidence="15">The sequence shown here is derived from an EMBL/GenBank/DDBJ whole genome shotgun (WGS) entry which is preliminary data.</text>
</comment>
<dbReference type="AlphaFoldDB" id="A0A2A2I896"/>